<dbReference type="Proteomes" id="UP001732700">
    <property type="component" value="Chromosome 5C"/>
</dbReference>
<evidence type="ECO:0000313" key="1">
    <source>
        <dbReference type="EnsemblPlants" id="AVESA.00010b.r2.5CG0920100.1.CDS"/>
    </source>
</evidence>
<name>A0ACD5Y6R8_AVESA</name>
<reference evidence="1" key="1">
    <citation type="submission" date="2021-05" db="EMBL/GenBank/DDBJ databases">
        <authorList>
            <person name="Scholz U."/>
            <person name="Mascher M."/>
            <person name="Fiebig A."/>
        </authorList>
    </citation>
    <scope>NUCLEOTIDE SEQUENCE [LARGE SCALE GENOMIC DNA]</scope>
</reference>
<evidence type="ECO:0000313" key="2">
    <source>
        <dbReference type="Proteomes" id="UP001732700"/>
    </source>
</evidence>
<protein>
    <submittedName>
        <fullName evidence="1">Uncharacterized protein</fullName>
    </submittedName>
</protein>
<dbReference type="EnsemblPlants" id="AVESA.00010b.r2.5CG0920100.1">
    <property type="protein sequence ID" value="AVESA.00010b.r2.5CG0920100.1.CDS"/>
    <property type="gene ID" value="AVESA.00010b.r2.5CG0920100"/>
</dbReference>
<organism evidence="1 2">
    <name type="scientific">Avena sativa</name>
    <name type="common">Oat</name>
    <dbReference type="NCBI Taxonomy" id="4498"/>
    <lineage>
        <taxon>Eukaryota</taxon>
        <taxon>Viridiplantae</taxon>
        <taxon>Streptophyta</taxon>
        <taxon>Embryophyta</taxon>
        <taxon>Tracheophyta</taxon>
        <taxon>Spermatophyta</taxon>
        <taxon>Magnoliopsida</taxon>
        <taxon>Liliopsida</taxon>
        <taxon>Poales</taxon>
        <taxon>Poaceae</taxon>
        <taxon>BOP clade</taxon>
        <taxon>Pooideae</taxon>
        <taxon>Poodae</taxon>
        <taxon>Poeae</taxon>
        <taxon>Poeae Chloroplast Group 1 (Aveneae type)</taxon>
        <taxon>Aveninae</taxon>
        <taxon>Avena</taxon>
    </lineage>
</organism>
<accession>A0ACD5Y6R8</accession>
<sequence length="450" mass="50477">MATPAVGKRPRARRPFASVASLSAARRRVMPAATPGSENVEPSDGTTTSFEQCLRRFRKFSGEAAVTAAAKPAFPVGGKAAVLRNKRCSGTPASRKMAAPRTPRTASRKRPDSAASRRKPSAAYEVPRAPLWDFSEELCEKKVRARLSSPCDVAPAEKPRKRGAWGVTLEEAMAGLPEPGEGRVRYLVDTFERLLSLSRGGNPEAQGRGGAGSRRMMKRAASASSSPRKAEELEMASYPSVASSSSEISYGVDGLPRRSRSSNGARDERQLRRCNSIGSSERSWSRKVTRQHPFNLRTEQRGKMKEGNFVERMRRMLLEEERLRNPLAQGLPWTTDEPENLARPPTKEPTEPFDVVLHSDVRAVGRARFDHQIMERNVFLEKLEQEKERQQKMDEEIEIKQLRKEQVPRAHPMPDFSKPFVPKKSVKPQTVPREPRFHTRPTRHSPKTRS</sequence>
<proteinExistence type="predicted"/>
<keyword evidence="2" id="KW-1185">Reference proteome</keyword>
<reference evidence="1" key="2">
    <citation type="submission" date="2025-09" db="UniProtKB">
        <authorList>
            <consortium name="EnsemblPlants"/>
        </authorList>
    </citation>
    <scope>IDENTIFICATION</scope>
</reference>